<dbReference type="Pfam" id="PF00970">
    <property type="entry name" value="FAD_binding_6"/>
    <property type="match status" value="1"/>
</dbReference>
<feature type="binding site" evidence="12">
    <location>
        <position position="225"/>
    </location>
    <ligand>
        <name>FAD</name>
        <dbReference type="ChEBI" id="CHEBI:57692"/>
    </ligand>
</feature>
<evidence type="ECO:0000256" key="6">
    <source>
        <dbReference type="ARBA" id="ARBA00022723"/>
    </source>
</evidence>
<keyword evidence="11" id="KW-0472">Membrane</keyword>
<name>A0A8H5J2U3_9HYPO</name>
<dbReference type="SMART" id="SM01117">
    <property type="entry name" value="Cyt-b5"/>
    <property type="match status" value="1"/>
</dbReference>
<dbReference type="Gene3D" id="3.10.120.10">
    <property type="entry name" value="Cytochrome b5-like heme/steroid binding domain"/>
    <property type="match status" value="1"/>
</dbReference>
<evidence type="ECO:0000256" key="7">
    <source>
        <dbReference type="ARBA" id="ARBA00022827"/>
    </source>
</evidence>
<dbReference type="PRINTS" id="PR00363">
    <property type="entry name" value="CYTOCHROMEB5"/>
</dbReference>
<keyword evidence="9" id="KW-0408">Iron</keyword>
<evidence type="ECO:0000259" key="14">
    <source>
        <dbReference type="PROSITE" id="PS51384"/>
    </source>
</evidence>
<evidence type="ECO:0000256" key="12">
    <source>
        <dbReference type="PIRSR" id="PIRSR601834-1"/>
    </source>
</evidence>
<dbReference type="InterPro" id="IPR008333">
    <property type="entry name" value="Cbr1-like_FAD-bd_dom"/>
</dbReference>
<dbReference type="PANTHER" id="PTHR19370:SF211">
    <property type="entry name" value="NITRATE REDUCTASE [NADPH]"/>
    <property type="match status" value="1"/>
</dbReference>
<dbReference type="AlphaFoldDB" id="A0A8H5J2U3"/>
<feature type="binding site" evidence="12">
    <location>
        <position position="212"/>
    </location>
    <ligand>
        <name>FAD</name>
        <dbReference type="ChEBI" id="CHEBI:57692"/>
    </ligand>
</feature>
<accession>A0A8H5J2U3</accession>
<comment type="caution">
    <text evidence="15">The sequence shown here is derived from an EMBL/GenBank/DDBJ whole genome shotgun (WGS) entry which is preliminary data.</text>
</comment>
<dbReference type="PRINTS" id="PR00406">
    <property type="entry name" value="CYTB5RDTASE"/>
</dbReference>
<keyword evidence="6" id="KW-0479">Metal-binding</keyword>
<evidence type="ECO:0000256" key="3">
    <source>
        <dbReference type="ARBA" id="ARBA00006105"/>
    </source>
</evidence>
<dbReference type="InterPro" id="IPR036400">
    <property type="entry name" value="Cyt_B5-like_heme/steroid_sf"/>
</dbReference>
<comment type="subcellular location">
    <subcellularLocation>
        <location evidence="2">Mitochondrion outer membrane</location>
        <topology evidence="2">Single-pass membrane protein</topology>
    </subcellularLocation>
</comment>
<keyword evidence="4" id="KW-0349">Heme</keyword>
<dbReference type="Pfam" id="PF00173">
    <property type="entry name" value="Cyt-b5"/>
    <property type="match status" value="1"/>
</dbReference>
<evidence type="ECO:0000256" key="4">
    <source>
        <dbReference type="ARBA" id="ARBA00022617"/>
    </source>
</evidence>
<dbReference type="InterPro" id="IPR039261">
    <property type="entry name" value="FNR_nucleotide-bd"/>
</dbReference>
<dbReference type="Pfam" id="PF00175">
    <property type="entry name" value="NAD_binding_1"/>
    <property type="match status" value="1"/>
</dbReference>
<evidence type="ECO:0000256" key="5">
    <source>
        <dbReference type="ARBA" id="ARBA00022630"/>
    </source>
</evidence>
<dbReference type="InterPro" id="IPR001199">
    <property type="entry name" value="Cyt_B5-like_heme/steroid-bd"/>
</dbReference>
<dbReference type="GO" id="GO:0005783">
    <property type="term" value="C:endoplasmic reticulum"/>
    <property type="evidence" value="ECO:0007669"/>
    <property type="project" value="TreeGrafter"/>
</dbReference>
<keyword evidence="10" id="KW-0520">NAD</keyword>
<keyword evidence="5 12" id="KW-0285">Flavoprotein</keyword>
<dbReference type="InterPro" id="IPR017927">
    <property type="entry name" value="FAD-bd_FR_type"/>
</dbReference>
<dbReference type="EMBL" id="JAAOAO010000323">
    <property type="protein sequence ID" value="KAF5547858.1"/>
    <property type="molecule type" value="Genomic_DNA"/>
</dbReference>
<sequence length="393" mass="43332">MASESMTPYGISSTLTRAESDMGDVNSAIDQDGAIIASERRITMNELENHRSVDTGVWIAIAENVYDISGFLSQHPGGDAILLDAAGTDATEDFFDLHSDEAEKLLPAYHIGRLSPSTEPSNMIPLEPQEADASFLQRDTWKQAVLHEKQLLSHDTRLFTLKWQHESQEFGLPVGKHIFLRLKNPISGEQIVRPYTPIAARCESGEVDLVVKIYNDKDATKCGKMTTTIDLASMGSSVELKGPIGNFEYAGQGRCTISGRECYTKRFIMISAGSGITPMIQILRAIASDDSDSTECLLLSGNRCEEDILCKDQLDSLERENKQFRVVYTLSKPCDGWAGYRGRLGQELLEAEVGSPMPGSAEMVLLCGPPAMEVTVTELLSKKGWKDRDIVRF</sequence>
<dbReference type="GO" id="GO:0016491">
    <property type="term" value="F:oxidoreductase activity"/>
    <property type="evidence" value="ECO:0007669"/>
    <property type="project" value="UniProtKB-KW"/>
</dbReference>
<dbReference type="SUPFAM" id="SSF63380">
    <property type="entry name" value="Riboflavin synthase domain-like"/>
    <property type="match status" value="1"/>
</dbReference>
<proteinExistence type="inferred from homology"/>
<keyword evidence="16" id="KW-1185">Reference proteome</keyword>
<feature type="binding site" evidence="12">
    <location>
        <position position="193"/>
    </location>
    <ligand>
        <name>FAD</name>
        <dbReference type="ChEBI" id="CHEBI:57692"/>
    </ligand>
</feature>
<reference evidence="15 16" key="1">
    <citation type="submission" date="2020-05" db="EMBL/GenBank/DDBJ databases">
        <title>Identification and distribution of gene clusters putatively required for synthesis of sphingolipid metabolism inhibitors in phylogenetically diverse species of the filamentous fungus Fusarium.</title>
        <authorList>
            <person name="Kim H.-S."/>
            <person name="Busman M."/>
            <person name="Brown D.W."/>
            <person name="Divon H."/>
            <person name="Uhlig S."/>
            <person name="Proctor R.H."/>
        </authorList>
    </citation>
    <scope>NUCLEOTIDE SEQUENCE [LARGE SCALE GENOMIC DNA]</scope>
    <source>
        <strain evidence="15 16">NRRL 25196</strain>
    </source>
</reference>
<dbReference type="InterPro" id="IPR001834">
    <property type="entry name" value="CBR-like"/>
</dbReference>
<feature type="binding site" evidence="12">
    <location>
        <position position="210"/>
    </location>
    <ligand>
        <name>FAD</name>
        <dbReference type="ChEBI" id="CHEBI:57692"/>
    </ligand>
</feature>
<dbReference type="PROSITE" id="PS50255">
    <property type="entry name" value="CYTOCHROME_B5_2"/>
    <property type="match status" value="1"/>
</dbReference>
<dbReference type="SUPFAM" id="SSF55856">
    <property type="entry name" value="Cytochrome b5-like heme/steroid binding domain"/>
    <property type="match status" value="1"/>
</dbReference>
<dbReference type="InterPro" id="IPR001433">
    <property type="entry name" value="OxRdtase_FAD/NAD-bd"/>
</dbReference>
<evidence type="ECO:0000256" key="11">
    <source>
        <dbReference type="ARBA" id="ARBA00023136"/>
    </source>
</evidence>
<evidence type="ECO:0000256" key="8">
    <source>
        <dbReference type="ARBA" id="ARBA00023002"/>
    </source>
</evidence>
<keyword evidence="7 12" id="KW-0274">FAD</keyword>
<feature type="binding site" evidence="12">
    <location>
        <position position="277"/>
    </location>
    <ligand>
        <name>FAD</name>
        <dbReference type="ChEBI" id="CHEBI:57692"/>
    </ligand>
</feature>
<dbReference type="PRINTS" id="PR00371">
    <property type="entry name" value="FPNCR"/>
</dbReference>
<keyword evidence="8" id="KW-0560">Oxidoreductase</keyword>
<dbReference type="InterPro" id="IPR017938">
    <property type="entry name" value="Riboflavin_synthase-like_b-brl"/>
</dbReference>
<gene>
    <name evidence="15" type="ORF">FNAPI_8456</name>
</gene>
<evidence type="ECO:0000259" key="13">
    <source>
        <dbReference type="PROSITE" id="PS50255"/>
    </source>
</evidence>
<comment type="cofactor">
    <cofactor evidence="1 12">
        <name>FAD</name>
        <dbReference type="ChEBI" id="CHEBI:57692"/>
    </cofactor>
</comment>
<evidence type="ECO:0000256" key="10">
    <source>
        <dbReference type="ARBA" id="ARBA00023027"/>
    </source>
</evidence>
<dbReference type="PROSITE" id="PS51384">
    <property type="entry name" value="FAD_FR"/>
    <property type="match status" value="1"/>
</dbReference>
<feature type="domain" description="FAD-binding FR-type" evidence="14">
    <location>
        <begin position="139"/>
        <end position="250"/>
    </location>
</feature>
<dbReference type="InterPro" id="IPR001709">
    <property type="entry name" value="Flavoprot_Pyr_Nucl_cyt_Rdtase"/>
</dbReference>
<feature type="binding site" evidence="12">
    <location>
        <position position="194"/>
    </location>
    <ligand>
        <name>FAD</name>
        <dbReference type="ChEBI" id="CHEBI:57692"/>
    </ligand>
</feature>
<organism evidence="15 16">
    <name type="scientific">Fusarium napiforme</name>
    <dbReference type="NCBI Taxonomy" id="42672"/>
    <lineage>
        <taxon>Eukaryota</taxon>
        <taxon>Fungi</taxon>
        <taxon>Dikarya</taxon>
        <taxon>Ascomycota</taxon>
        <taxon>Pezizomycotina</taxon>
        <taxon>Sordariomycetes</taxon>
        <taxon>Hypocreomycetidae</taxon>
        <taxon>Hypocreales</taxon>
        <taxon>Nectriaceae</taxon>
        <taxon>Fusarium</taxon>
        <taxon>Fusarium fujikuroi species complex</taxon>
    </lineage>
</organism>
<dbReference type="FunFam" id="3.10.120.10:FF:000007">
    <property type="entry name" value="Sulfite oxidase, mitochondrial"/>
    <property type="match status" value="1"/>
</dbReference>
<feature type="binding site" evidence="12">
    <location>
        <position position="195"/>
    </location>
    <ligand>
        <name>FAD</name>
        <dbReference type="ChEBI" id="CHEBI:57692"/>
    </ligand>
</feature>
<evidence type="ECO:0000256" key="1">
    <source>
        <dbReference type="ARBA" id="ARBA00001974"/>
    </source>
</evidence>
<feature type="domain" description="Cytochrome b5 heme-binding" evidence="13">
    <location>
        <begin position="39"/>
        <end position="115"/>
    </location>
</feature>
<dbReference type="GO" id="GO:0046872">
    <property type="term" value="F:metal ion binding"/>
    <property type="evidence" value="ECO:0007669"/>
    <property type="project" value="UniProtKB-KW"/>
</dbReference>
<protein>
    <submittedName>
        <fullName evidence="15">Nitrate reductase</fullName>
    </submittedName>
</protein>
<dbReference type="Gene3D" id="2.40.30.10">
    <property type="entry name" value="Translation factors"/>
    <property type="match status" value="1"/>
</dbReference>
<dbReference type="GO" id="GO:0005741">
    <property type="term" value="C:mitochondrial outer membrane"/>
    <property type="evidence" value="ECO:0007669"/>
    <property type="project" value="UniProtKB-SubCell"/>
</dbReference>
<comment type="similarity">
    <text evidence="3">Belongs to the flavoprotein pyridine nucleotide cytochrome reductase family.</text>
</comment>
<evidence type="ECO:0000256" key="2">
    <source>
        <dbReference type="ARBA" id="ARBA00004572"/>
    </source>
</evidence>
<dbReference type="Gene3D" id="3.40.50.80">
    <property type="entry name" value="Nucleotide-binding domain of ferredoxin-NADP reductase (FNR) module"/>
    <property type="match status" value="1"/>
</dbReference>
<dbReference type="Proteomes" id="UP000574317">
    <property type="component" value="Unassembled WGS sequence"/>
</dbReference>
<dbReference type="PANTHER" id="PTHR19370">
    <property type="entry name" value="NADH-CYTOCHROME B5 REDUCTASE"/>
    <property type="match status" value="1"/>
</dbReference>
<dbReference type="CDD" id="cd06183">
    <property type="entry name" value="cyt_b5_reduct_like"/>
    <property type="match status" value="1"/>
</dbReference>
<feature type="binding site" evidence="12">
    <location>
        <position position="224"/>
    </location>
    <ligand>
        <name>FAD</name>
        <dbReference type="ChEBI" id="CHEBI:57692"/>
    </ligand>
</feature>
<dbReference type="SUPFAM" id="SSF52343">
    <property type="entry name" value="Ferredoxin reductase-like, C-terminal NADP-linked domain"/>
    <property type="match status" value="1"/>
</dbReference>
<evidence type="ECO:0000313" key="16">
    <source>
        <dbReference type="Proteomes" id="UP000574317"/>
    </source>
</evidence>
<evidence type="ECO:0000313" key="15">
    <source>
        <dbReference type="EMBL" id="KAF5547858.1"/>
    </source>
</evidence>
<evidence type="ECO:0000256" key="9">
    <source>
        <dbReference type="ARBA" id="ARBA00023004"/>
    </source>
</evidence>